<feature type="transmembrane region" description="Helical" evidence="7">
    <location>
        <begin position="270"/>
        <end position="295"/>
    </location>
</feature>
<evidence type="ECO:0000256" key="7">
    <source>
        <dbReference type="SAM" id="Phobius"/>
    </source>
</evidence>
<dbReference type="PhylomeDB" id="Q2RW54"/>
<evidence type="ECO:0000256" key="6">
    <source>
        <dbReference type="ARBA" id="ARBA00023136"/>
    </source>
</evidence>
<dbReference type="PANTHER" id="PTHR12778">
    <property type="entry name" value="SOLUTE CARRIER FAMILY 33 ACETYL-COA TRANSPORTER -RELATED"/>
    <property type="match status" value="1"/>
</dbReference>
<keyword evidence="6 7" id="KW-0472">Membrane</keyword>
<dbReference type="InterPro" id="IPR004752">
    <property type="entry name" value="AmpG_permease/AT-1"/>
</dbReference>
<feature type="transmembrane region" description="Helical" evidence="7">
    <location>
        <begin position="302"/>
        <end position="321"/>
    </location>
</feature>
<evidence type="ECO:0000256" key="4">
    <source>
        <dbReference type="ARBA" id="ARBA00022692"/>
    </source>
</evidence>
<evidence type="ECO:0000256" key="1">
    <source>
        <dbReference type="ARBA" id="ARBA00004141"/>
    </source>
</evidence>
<dbReference type="GO" id="GO:0016020">
    <property type="term" value="C:membrane"/>
    <property type="evidence" value="ECO:0007669"/>
    <property type="project" value="UniProtKB-SubCell"/>
</dbReference>
<feature type="transmembrane region" description="Helical" evidence="7">
    <location>
        <begin position="359"/>
        <end position="381"/>
    </location>
</feature>
<dbReference type="SUPFAM" id="SSF103473">
    <property type="entry name" value="MFS general substrate transporter"/>
    <property type="match status" value="1"/>
</dbReference>
<evidence type="ECO:0000313" key="9">
    <source>
        <dbReference type="Proteomes" id="UP000001929"/>
    </source>
</evidence>
<dbReference type="InterPro" id="IPR036259">
    <property type="entry name" value="MFS_trans_sf"/>
</dbReference>
<evidence type="ECO:0000256" key="2">
    <source>
        <dbReference type="ARBA" id="ARBA00008335"/>
    </source>
</evidence>
<dbReference type="Gene3D" id="1.20.1250.20">
    <property type="entry name" value="MFS general substrate transporter like domains"/>
    <property type="match status" value="1"/>
</dbReference>
<keyword evidence="4 7" id="KW-0812">Transmembrane</keyword>
<feature type="transmembrane region" description="Helical" evidence="7">
    <location>
        <begin position="190"/>
        <end position="211"/>
    </location>
</feature>
<feature type="transmembrane region" description="Helical" evidence="7">
    <location>
        <begin position="20"/>
        <end position="42"/>
    </location>
</feature>
<feature type="transmembrane region" description="Helical" evidence="7">
    <location>
        <begin position="163"/>
        <end position="184"/>
    </location>
</feature>
<keyword evidence="9" id="KW-1185">Reference proteome</keyword>
<dbReference type="Pfam" id="PF07690">
    <property type="entry name" value="MFS_1"/>
    <property type="match status" value="1"/>
</dbReference>
<dbReference type="AlphaFoldDB" id="Q2RW54"/>
<keyword evidence="5 7" id="KW-1133">Transmembrane helix</keyword>
<gene>
    <name evidence="8" type="ordered locus">Rru_A0840</name>
</gene>
<evidence type="ECO:0000256" key="5">
    <source>
        <dbReference type="ARBA" id="ARBA00022989"/>
    </source>
</evidence>
<proteinExistence type="inferred from homology"/>
<dbReference type="Proteomes" id="UP000001929">
    <property type="component" value="Chromosome"/>
</dbReference>
<evidence type="ECO:0000256" key="3">
    <source>
        <dbReference type="ARBA" id="ARBA00022448"/>
    </source>
</evidence>
<dbReference type="EMBL" id="CP000230">
    <property type="protein sequence ID" value="ABC21641.1"/>
    <property type="molecule type" value="Genomic_DNA"/>
</dbReference>
<dbReference type="KEGG" id="rru:Rru_A0840"/>
<comment type="subcellular location">
    <subcellularLocation>
        <location evidence="1">Membrane</location>
        <topology evidence="1">Multi-pass membrane protein</topology>
    </subcellularLocation>
</comment>
<dbReference type="HOGENOM" id="CLU_029352_4_2_5"/>
<dbReference type="RefSeq" id="WP_011388595.1">
    <property type="nucleotide sequence ID" value="NC_007643.1"/>
</dbReference>
<dbReference type="STRING" id="269796.Rru_A0840"/>
<feature type="transmembrane region" description="Helical" evidence="7">
    <location>
        <begin position="54"/>
        <end position="75"/>
    </location>
</feature>
<comment type="similarity">
    <text evidence="2">Belongs to the major facilitator superfamily.</text>
</comment>
<protein>
    <submittedName>
        <fullName evidence="8">Major facilitator superfamily MFS_1</fullName>
    </submittedName>
</protein>
<keyword evidence="3" id="KW-0813">Transport</keyword>
<dbReference type="InterPro" id="IPR011701">
    <property type="entry name" value="MFS"/>
</dbReference>
<reference evidence="8 9" key="1">
    <citation type="journal article" date="2011" name="Stand. Genomic Sci.">
        <title>Complete genome sequence of Rhodospirillum rubrum type strain (S1).</title>
        <authorList>
            <person name="Munk A.C."/>
            <person name="Copeland A."/>
            <person name="Lucas S."/>
            <person name="Lapidus A."/>
            <person name="Del Rio T.G."/>
            <person name="Barry K."/>
            <person name="Detter J.C."/>
            <person name="Hammon N."/>
            <person name="Israni S."/>
            <person name="Pitluck S."/>
            <person name="Brettin T."/>
            <person name="Bruce D."/>
            <person name="Han C."/>
            <person name="Tapia R."/>
            <person name="Gilna P."/>
            <person name="Schmutz J."/>
            <person name="Larimer F."/>
            <person name="Land M."/>
            <person name="Kyrpides N.C."/>
            <person name="Mavromatis K."/>
            <person name="Richardson P."/>
            <person name="Rohde M."/>
            <person name="Goker M."/>
            <person name="Klenk H.P."/>
            <person name="Zhang Y."/>
            <person name="Roberts G.P."/>
            <person name="Reslewic S."/>
            <person name="Schwartz D.C."/>
        </authorList>
    </citation>
    <scope>NUCLEOTIDE SEQUENCE [LARGE SCALE GENOMIC DNA]</scope>
    <source>
        <strain evidence="9">ATCC 11170 / ATH 1.1.1 / DSM 467 / LMG 4362 / NCIMB 8255 / S1</strain>
    </source>
</reference>
<feature type="transmembrane region" description="Helical" evidence="7">
    <location>
        <begin position="387"/>
        <end position="409"/>
    </location>
</feature>
<organism evidence="8 9">
    <name type="scientific">Rhodospirillum rubrum (strain ATCC 11170 / ATH 1.1.1 / DSM 467 / LMG 4362 / NCIMB 8255 / S1)</name>
    <dbReference type="NCBI Taxonomy" id="269796"/>
    <lineage>
        <taxon>Bacteria</taxon>
        <taxon>Pseudomonadati</taxon>
        <taxon>Pseudomonadota</taxon>
        <taxon>Alphaproteobacteria</taxon>
        <taxon>Rhodospirillales</taxon>
        <taxon>Rhodospirillaceae</taxon>
        <taxon>Rhodospirillum</taxon>
    </lineage>
</organism>
<name>Q2RW54_RHORT</name>
<dbReference type="GO" id="GO:0022857">
    <property type="term" value="F:transmembrane transporter activity"/>
    <property type="evidence" value="ECO:0007669"/>
    <property type="project" value="InterPro"/>
</dbReference>
<sequence>MRRTTLAHRSRTTSGYASSVLGLVLAVGGVYVSQTMVSMIAMQSLPTLLREAGVPLELLGMSAVFMVPWVLKVLWAPAIERLRLPAGDPRRRSKAIILCGQGLLAAVFAGLAFLHWGASLEGFLSVDVFLALMATAVLAASVDVASDGMVVDHLDAKTRPLGNAAQVGGAYIGLLLGTSLFLVICARWGLSAALLCTSALLVLLSGPLVAFREQRRSLAEADHRPSLGFALRRQEVWVGIMAITCLEAGVRTATVMVGPLLIDRGASLELIGWMFGGFTVVAGLAGTVAGALFVRWLGAWKAVFLAYGMQALVLSALALAAEADFRLLTVLVGLKFMLMACGLLTSYSALMGLSSPKQAGVDFTVFQCANALISLVGGVLGGWLAGIWGYGACFAVAAAFAGMSTLGVAARVHALGYWHGWRAEPSARSPDLDLRREEI</sequence>
<accession>Q2RW54</accession>
<dbReference type="EnsemblBacteria" id="ABC21641">
    <property type="protein sequence ID" value="ABC21641"/>
    <property type="gene ID" value="Rru_A0840"/>
</dbReference>
<dbReference type="eggNOG" id="COG2814">
    <property type="taxonomic scope" value="Bacteria"/>
</dbReference>
<evidence type="ECO:0000313" key="8">
    <source>
        <dbReference type="EMBL" id="ABC21641.1"/>
    </source>
</evidence>
<feature type="transmembrane region" description="Helical" evidence="7">
    <location>
        <begin position="327"/>
        <end position="347"/>
    </location>
</feature>
<feature type="transmembrane region" description="Helical" evidence="7">
    <location>
        <begin position="95"/>
        <end position="116"/>
    </location>
</feature>
<dbReference type="PATRIC" id="fig|269796.9.peg.894"/>
<feature type="transmembrane region" description="Helical" evidence="7">
    <location>
        <begin position="122"/>
        <end position="142"/>
    </location>
</feature>
<dbReference type="PANTHER" id="PTHR12778:SF10">
    <property type="entry name" value="MAJOR FACILITATOR SUPERFAMILY DOMAIN-CONTAINING PROTEIN 3"/>
    <property type="match status" value="1"/>
</dbReference>